<dbReference type="OrthoDB" id="264195at2"/>
<dbReference type="PANTHER" id="PTHR32011:SF2">
    <property type="entry name" value="OS08G0472400 PROTEIN"/>
    <property type="match status" value="1"/>
</dbReference>
<reference evidence="1 2" key="1">
    <citation type="submission" date="2017-02" db="EMBL/GenBank/DDBJ databases">
        <title>The new phylogeny of genus Mycobacterium.</title>
        <authorList>
            <person name="Tortoli E."/>
            <person name="Trovato A."/>
            <person name="Cirillo D.M."/>
        </authorList>
    </citation>
    <scope>NUCLEOTIDE SEQUENCE [LARGE SCALE GENOMIC DNA]</scope>
    <source>
        <strain evidence="1 2">DSM 45578</strain>
    </source>
</reference>
<dbReference type="AlphaFoldDB" id="A0A1W9Z076"/>
<dbReference type="RefSeq" id="WP_083056843.1">
    <property type="nucleotide sequence ID" value="NZ_JACKVM010000014.1"/>
</dbReference>
<evidence type="ECO:0000313" key="1">
    <source>
        <dbReference type="EMBL" id="ORA05684.1"/>
    </source>
</evidence>
<dbReference type="PANTHER" id="PTHR32011">
    <property type="entry name" value="OS08G0472400 PROTEIN"/>
    <property type="match status" value="1"/>
</dbReference>
<dbReference type="Proteomes" id="UP000192366">
    <property type="component" value="Unassembled WGS sequence"/>
</dbReference>
<comment type="caution">
    <text evidence="1">The sequence shown here is derived from an EMBL/GenBank/DDBJ whole genome shotgun (WGS) entry which is preliminary data.</text>
</comment>
<dbReference type="EMBL" id="MVHJ01000005">
    <property type="protein sequence ID" value="ORA05684.1"/>
    <property type="molecule type" value="Genomic_DNA"/>
</dbReference>
<dbReference type="STRING" id="564198.BST17_07870"/>
<protein>
    <recommendedName>
        <fullName evidence="3">SMI1/KNR4 family protein</fullName>
    </recommendedName>
</protein>
<evidence type="ECO:0000313" key="2">
    <source>
        <dbReference type="Proteomes" id="UP000192366"/>
    </source>
</evidence>
<organism evidence="1 2">
    <name type="scientific">Mycolicibacterium bacteremicum</name>
    <name type="common">Mycobacterium bacteremicum</name>
    <dbReference type="NCBI Taxonomy" id="564198"/>
    <lineage>
        <taxon>Bacteria</taxon>
        <taxon>Bacillati</taxon>
        <taxon>Actinomycetota</taxon>
        <taxon>Actinomycetes</taxon>
        <taxon>Mycobacteriales</taxon>
        <taxon>Mycobacteriaceae</taxon>
        <taxon>Mycolicibacterium</taxon>
    </lineage>
</organism>
<gene>
    <name evidence="1" type="ORF">BST17_07870</name>
</gene>
<proteinExistence type="predicted"/>
<sequence>MSRPDPAVLLASCGAVTIETGLTNAEFVRLRTEFGFDFADDHRAFLAAGLPVGAGWPNWRDDGRRTLRAQLQLPVEGIRFAVEWRSFWPDEWGARPARTKDALRSADYHLARVPRLIPVHANRYLPAGASSGSPVLQVLQTEVRVAGVDLAGFLEAEFASRPPASVGTARTVAFWSDLSVPGSTPGP</sequence>
<accession>A0A1W9Z076</accession>
<evidence type="ECO:0008006" key="3">
    <source>
        <dbReference type="Google" id="ProtNLM"/>
    </source>
</evidence>
<keyword evidence="2" id="KW-1185">Reference proteome</keyword>
<name>A0A1W9Z076_MYCBA</name>